<dbReference type="Pfam" id="PF06014">
    <property type="entry name" value="YqgQ-like"/>
    <property type="match status" value="1"/>
</dbReference>
<dbReference type="Gene3D" id="1.10.287.760">
    <property type="entry name" value="YqgQ-like"/>
    <property type="match status" value="1"/>
</dbReference>
<dbReference type="SUPFAM" id="SSF158379">
    <property type="entry name" value="YqgQ-like"/>
    <property type="match status" value="1"/>
</dbReference>
<gene>
    <name evidence="1" type="ORF">SAMN05878391_0495</name>
</gene>
<organism evidence="1 2">
    <name type="scientific">Salinicoccus kekensis</name>
    <dbReference type="NCBI Taxonomy" id="714307"/>
    <lineage>
        <taxon>Bacteria</taxon>
        <taxon>Bacillati</taxon>
        <taxon>Bacillota</taxon>
        <taxon>Bacilli</taxon>
        <taxon>Bacillales</taxon>
        <taxon>Staphylococcaceae</taxon>
        <taxon>Salinicoccus</taxon>
    </lineage>
</organism>
<accession>A0A285UA34</accession>
<proteinExistence type="predicted"/>
<dbReference type="EMBL" id="OBQF01000001">
    <property type="protein sequence ID" value="SOC38682.1"/>
    <property type="molecule type" value="Genomic_DNA"/>
</dbReference>
<dbReference type="AlphaFoldDB" id="A0A285UA34"/>
<name>A0A285UA34_9STAP</name>
<dbReference type="RefSeq" id="WP_097038771.1">
    <property type="nucleotide sequence ID" value="NZ_OBQF01000001.1"/>
</dbReference>
<dbReference type="Proteomes" id="UP000219412">
    <property type="component" value="Unassembled WGS sequence"/>
</dbReference>
<dbReference type="InterPro" id="IPR009256">
    <property type="entry name" value="YqgQ-like"/>
</dbReference>
<protein>
    <submittedName>
        <fullName evidence="1">Uncharacterized protein YqgQ</fullName>
    </submittedName>
</protein>
<dbReference type="InterPro" id="IPR023164">
    <property type="entry name" value="YqgQ-like_sf"/>
</dbReference>
<evidence type="ECO:0000313" key="2">
    <source>
        <dbReference type="Proteomes" id="UP000219412"/>
    </source>
</evidence>
<sequence>MELKNDLTYINDILLRFGIYVYDRDMVNRLMLMKMEIQELHRNGLITKEEYLNSILIINGRMAEEQ</sequence>
<evidence type="ECO:0000313" key="1">
    <source>
        <dbReference type="EMBL" id="SOC38682.1"/>
    </source>
</evidence>
<reference evidence="2" key="1">
    <citation type="submission" date="2017-08" db="EMBL/GenBank/DDBJ databases">
        <authorList>
            <person name="Varghese N."/>
            <person name="Submissions S."/>
        </authorList>
    </citation>
    <scope>NUCLEOTIDE SEQUENCE [LARGE SCALE GENOMIC DNA]</scope>
    <source>
        <strain evidence="2">DSM 23173</strain>
    </source>
</reference>
<dbReference type="OrthoDB" id="2361671at2"/>
<keyword evidence="2" id="KW-1185">Reference proteome</keyword>